<evidence type="ECO:0000256" key="7">
    <source>
        <dbReference type="ARBA" id="ARBA00022927"/>
    </source>
</evidence>
<evidence type="ECO:0000256" key="3">
    <source>
        <dbReference type="ARBA" id="ARBA00004620"/>
    </source>
</evidence>
<dbReference type="OrthoDB" id="420884at2759"/>
<dbReference type="GO" id="GO:0005543">
    <property type="term" value="F:phospholipid binding"/>
    <property type="evidence" value="ECO:0007669"/>
    <property type="project" value="TreeGrafter"/>
</dbReference>
<keyword evidence="10" id="KW-0906">Nuclear pore complex</keyword>
<name>A0A9W6Z6L6_AMBMO</name>
<dbReference type="Gene3D" id="1.25.40.510">
    <property type="entry name" value="GLE1-like"/>
    <property type="match status" value="1"/>
</dbReference>
<evidence type="ECO:0000256" key="16">
    <source>
        <dbReference type="ARBA" id="ARBA00075681"/>
    </source>
</evidence>
<dbReference type="GO" id="GO:0031965">
    <property type="term" value="C:nuclear membrane"/>
    <property type="evidence" value="ECO:0007669"/>
    <property type="project" value="UniProtKB-SubCell"/>
</dbReference>
<evidence type="ECO:0000256" key="2">
    <source>
        <dbReference type="ARBA" id="ARBA00004567"/>
    </source>
</evidence>
<accession>A0A9W6Z6L6</accession>
<dbReference type="EMBL" id="BSXU01005257">
    <property type="protein sequence ID" value="GMG51911.1"/>
    <property type="molecule type" value="Genomic_DNA"/>
</dbReference>
<keyword evidence="5" id="KW-0813">Transport</keyword>
<dbReference type="PANTHER" id="PTHR12960:SF0">
    <property type="entry name" value="MRNA EXPORT FACTOR GLE1"/>
    <property type="match status" value="1"/>
</dbReference>
<dbReference type="AlphaFoldDB" id="A0A9W6Z6L6"/>
<dbReference type="PANTHER" id="PTHR12960">
    <property type="entry name" value="GLE-1-RELATED"/>
    <property type="match status" value="1"/>
</dbReference>
<dbReference type="GO" id="GO:0005737">
    <property type="term" value="C:cytoplasm"/>
    <property type="evidence" value="ECO:0007669"/>
    <property type="project" value="UniProtKB-ARBA"/>
</dbReference>
<comment type="subcellular location">
    <subcellularLocation>
        <location evidence="1">Nucleus membrane</location>
        <topology evidence="1">Peripheral membrane protein</topology>
        <orientation evidence="1">Cytoplasmic side</orientation>
    </subcellularLocation>
    <subcellularLocation>
        <location evidence="3">Nucleus membrane</location>
        <topology evidence="3">Peripheral membrane protein</topology>
        <orientation evidence="3">Nucleoplasmic side</orientation>
    </subcellularLocation>
    <subcellularLocation>
        <location evidence="2">Nucleus</location>
        <location evidence="2">Nuclear pore complex</location>
    </subcellularLocation>
</comment>
<keyword evidence="20" id="KW-1185">Reference proteome</keyword>
<evidence type="ECO:0000256" key="15">
    <source>
        <dbReference type="ARBA" id="ARBA00075092"/>
    </source>
</evidence>
<evidence type="ECO:0000256" key="6">
    <source>
        <dbReference type="ARBA" id="ARBA00022816"/>
    </source>
</evidence>
<feature type="region of interest" description="Disordered" evidence="18">
    <location>
        <begin position="1"/>
        <end position="67"/>
    </location>
</feature>
<evidence type="ECO:0000256" key="18">
    <source>
        <dbReference type="SAM" id="MobiDB-lite"/>
    </source>
</evidence>
<evidence type="ECO:0000256" key="1">
    <source>
        <dbReference type="ARBA" id="ARBA00004335"/>
    </source>
</evidence>
<feature type="coiled-coil region" evidence="17">
    <location>
        <begin position="167"/>
        <end position="274"/>
    </location>
</feature>
<dbReference type="GO" id="GO:0016973">
    <property type="term" value="P:poly(A)+ mRNA export from nucleus"/>
    <property type="evidence" value="ECO:0007669"/>
    <property type="project" value="InterPro"/>
</dbReference>
<evidence type="ECO:0000256" key="13">
    <source>
        <dbReference type="ARBA" id="ARBA00026227"/>
    </source>
</evidence>
<evidence type="ECO:0000256" key="5">
    <source>
        <dbReference type="ARBA" id="ARBA00022448"/>
    </source>
</evidence>
<evidence type="ECO:0000256" key="12">
    <source>
        <dbReference type="ARBA" id="ARBA00023242"/>
    </source>
</evidence>
<feature type="compositionally biased region" description="Low complexity" evidence="18">
    <location>
        <begin position="38"/>
        <end position="54"/>
    </location>
</feature>
<evidence type="ECO:0000313" key="19">
    <source>
        <dbReference type="EMBL" id="GMG51911.1"/>
    </source>
</evidence>
<evidence type="ECO:0000256" key="11">
    <source>
        <dbReference type="ARBA" id="ARBA00023136"/>
    </source>
</evidence>
<comment type="similarity">
    <text evidence="4">Belongs to the GLE1 family.</text>
</comment>
<feature type="compositionally biased region" description="Polar residues" evidence="18">
    <location>
        <begin position="55"/>
        <end position="67"/>
    </location>
</feature>
<evidence type="ECO:0000256" key="9">
    <source>
        <dbReference type="ARBA" id="ARBA00023054"/>
    </source>
</evidence>
<evidence type="ECO:0000256" key="10">
    <source>
        <dbReference type="ARBA" id="ARBA00023132"/>
    </source>
</evidence>
<dbReference type="Pfam" id="PF07817">
    <property type="entry name" value="GLE1"/>
    <property type="match status" value="1"/>
</dbReference>
<dbReference type="GO" id="GO:0015031">
    <property type="term" value="P:protein transport"/>
    <property type="evidence" value="ECO:0007669"/>
    <property type="project" value="UniProtKB-KW"/>
</dbReference>
<keyword evidence="9 17" id="KW-0175">Coiled coil</keyword>
<comment type="caution">
    <text evidence="19">The sequence shown here is derived from an EMBL/GenBank/DDBJ whole genome shotgun (WGS) entry which is preliminary data.</text>
</comment>
<evidence type="ECO:0000256" key="14">
    <source>
        <dbReference type="ARBA" id="ARBA00029983"/>
    </source>
</evidence>
<dbReference type="GO" id="GO:0044614">
    <property type="term" value="C:nuclear pore cytoplasmic filaments"/>
    <property type="evidence" value="ECO:0007669"/>
    <property type="project" value="TreeGrafter"/>
</dbReference>
<protein>
    <recommendedName>
        <fullName evidence="13">mRNA export factor GLE1</fullName>
    </recommendedName>
    <alternativeName>
        <fullName evidence="15">Nuclear pore protein GLE1</fullName>
    </alternativeName>
    <alternativeName>
        <fullName evidence="14">Nucleoporin GLE1</fullName>
    </alternativeName>
    <alternativeName>
        <fullName evidence="16">RNA export factor GLE1</fullName>
    </alternativeName>
</protein>
<evidence type="ECO:0000256" key="8">
    <source>
        <dbReference type="ARBA" id="ARBA00023010"/>
    </source>
</evidence>
<dbReference type="InterPro" id="IPR038506">
    <property type="entry name" value="GLE1-like_sf"/>
</dbReference>
<sequence length="573" mass="65429">MRFTPHRNPLFLDSSHPIDPGYDSLSDFSSDDDDDNNSDYSSGLSSDDNSNSNSGTPKSSLESTSSKEMLDDLADVLKKSNLQDKFDFNVKFVNLQPGTLPTFPSFNTDKKLTYGGHGGAVTPSSSVESLPRKSRIEVSDEKRYISMISDKFSQRLKNHRSNVDRLVAIEMERRRRAEEERQRKIKEEEERLRKIAEERERQRLAEIKRQEEEKKRLEAEQKRLMEEAKKKAELEAAKKKKAEEEAKLKAEARAKELKELKEQQEKAKANAGSTNFAAIEKLFFKYKQDIADIKATLKEPLQLPQNKPLKKMVGAHKRKINPKFGQLTNSQSQLTKNTREIQELIEQTRPDDFVFKWILNFIAKAIVSQAETEAGIKPESSTALSKLALNLMLLFPELEYYLVARFVKKCPLLIGFTCAIDTEEGRLRMGYRRRDNKWEDEGQYCERLGGICTVYSVMSRLKLDASFIGYQAQSMKHPLPIVKSWVLVSRLLNCPVDLLTNVHFVVAGAWWDACAAEFLTAYGEQAKKVMKLLCGDWTLAVANQHFSGAARLRLIGEDWLSSGYCVSFKPLDR</sequence>
<dbReference type="InterPro" id="IPR012476">
    <property type="entry name" value="GLE1"/>
</dbReference>
<reference evidence="19" key="1">
    <citation type="submission" date="2023-04" db="EMBL/GenBank/DDBJ databases">
        <title>Ambrosiozyma monospora NBRC 1965.</title>
        <authorList>
            <person name="Ichikawa N."/>
            <person name="Sato H."/>
            <person name="Tonouchi N."/>
        </authorList>
    </citation>
    <scope>NUCLEOTIDE SEQUENCE</scope>
    <source>
        <strain evidence="19">NBRC 1965</strain>
    </source>
</reference>
<keyword evidence="6" id="KW-0509">mRNA transport</keyword>
<keyword evidence="8" id="KW-0811">Translocation</keyword>
<dbReference type="GO" id="GO:0031369">
    <property type="term" value="F:translation initiation factor binding"/>
    <property type="evidence" value="ECO:0007669"/>
    <property type="project" value="TreeGrafter"/>
</dbReference>
<dbReference type="GO" id="GO:0000822">
    <property type="term" value="F:inositol hexakisphosphate binding"/>
    <property type="evidence" value="ECO:0007669"/>
    <property type="project" value="TreeGrafter"/>
</dbReference>
<evidence type="ECO:0000313" key="20">
    <source>
        <dbReference type="Proteomes" id="UP001165063"/>
    </source>
</evidence>
<dbReference type="Proteomes" id="UP001165063">
    <property type="component" value="Unassembled WGS sequence"/>
</dbReference>
<gene>
    <name evidence="19" type="ORF">Amon01_000727600</name>
</gene>
<dbReference type="FunFam" id="1.25.40.510:FF:000003">
    <property type="entry name" value="Nucleoporin GLE1"/>
    <property type="match status" value="1"/>
</dbReference>
<keyword evidence="7" id="KW-0653">Protein transport</keyword>
<evidence type="ECO:0000256" key="17">
    <source>
        <dbReference type="SAM" id="Coils"/>
    </source>
</evidence>
<evidence type="ECO:0000256" key="4">
    <source>
        <dbReference type="ARBA" id="ARBA00011056"/>
    </source>
</evidence>
<keyword evidence="12" id="KW-0539">Nucleus</keyword>
<keyword evidence="11" id="KW-0472">Membrane</keyword>
<organism evidence="19 20">
    <name type="scientific">Ambrosiozyma monospora</name>
    <name type="common">Yeast</name>
    <name type="synonym">Endomycopsis monosporus</name>
    <dbReference type="NCBI Taxonomy" id="43982"/>
    <lineage>
        <taxon>Eukaryota</taxon>
        <taxon>Fungi</taxon>
        <taxon>Dikarya</taxon>
        <taxon>Ascomycota</taxon>
        <taxon>Saccharomycotina</taxon>
        <taxon>Pichiomycetes</taxon>
        <taxon>Pichiales</taxon>
        <taxon>Pichiaceae</taxon>
        <taxon>Ambrosiozyma</taxon>
    </lineage>
</organism>
<proteinExistence type="inferred from homology"/>